<dbReference type="SUPFAM" id="SSF51735">
    <property type="entry name" value="NAD(P)-binding Rossmann-fold domains"/>
    <property type="match status" value="1"/>
</dbReference>
<dbReference type="Gene3D" id="3.40.50.720">
    <property type="entry name" value="NAD(P)-binding Rossmann-like Domain"/>
    <property type="match status" value="1"/>
</dbReference>
<dbReference type="InterPro" id="IPR021295">
    <property type="entry name" value="DUF2867"/>
</dbReference>
<protein>
    <submittedName>
        <fullName evidence="2">Epimerase</fullName>
    </submittedName>
</protein>
<evidence type="ECO:0000313" key="3">
    <source>
        <dbReference type="Proteomes" id="UP000321863"/>
    </source>
</evidence>
<dbReference type="PANTHER" id="PTHR12126">
    <property type="entry name" value="NADH-UBIQUINONE OXIDOREDUCTASE 39 KDA SUBUNIT-RELATED"/>
    <property type="match status" value="1"/>
</dbReference>
<sequence>MKKILLTGATGYIGKRMINVIAAQGYQVICCCRDAGRFSKSVDIDDAQIEVVEVDFLKPETLENIPKDISGAYYLMHSMSNSNDYAESEKQCAVNFSEFIEKTDCEHIIYLSGLVNEKHLSAHLSSRFEVEKILMECKVPATVLRAGIIIGSGSASFEIIRDLVEKLPVMVAPKWLHTRCQPIGIANVLDFLIFTLFKKQAYHKNFDIGCDNVLTYKEMLLELAKIRGLKRTIITLPVMTPKLSSYWLYFITSTSYNLAQALVGSMKIEVVCRPESLREIKEITGVQPFSYDTAIRRTLAKIQDNEIASSWKDSFISSRSDSSLKDYLDVPKYGCFTDLRSAEYDDREKCLDRVFALGGANGWYGQSLWKIRGFLDLLVGGPGLRRGRTSSTQLHEGDALDFWRVLHADKKEGKLILFAEMKLPGEAWLMFKVHKGKLWQKAVFRPHGLSGRLYWYSVLPFHGIIFKGMVRKLAHPQRPPETP</sequence>
<dbReference type="OrthoDB" id="9774199at2"/>
<organism evidence="2 3">
    <name type="scientific">Chryseobacterium hagamense</name>
    <dbReference type="NCBI Taxonomy" id="395935"/>
    <lineage>
        <taxon>Bacteria</taxon>
        <taxon>Pseudomonadati</taxon>
        <taxon>Bacteroidota</taxon>
        <taxon>Flavobacteriia</taxon>
        <taxon>Flavobacteriales</taxon>
        <taxon>Weeksellaceae</taxon>
        <taxon>Chryseobacterium group</taxon>
        <taxon>Chryseobacterium</taxon>
    </lineage>
</organism>
<dbReference type="Proteomes" id="UP000321863">
    <property type="component" value="Unassembled WGS sequence"/>
</dbReference>
<dbReference type="PANTHER" id="PTHR12126:SF11">
    <property type="entry name" value="NADH DEHYDROGENASE [UBIQUINONE] 1 ALPHA SUBCOMPLEX SUBUNIT 9, MITOCHONDRIAL"/>
    <property type="match status" value="1"/>
</dbReference>
<gene>
    <name evidence="2" type="ORF">CHA01nite_10820</name>
</gene>
<dbReference type="Pfam" id="PF11066">
    <property type="entry name" value="DUF2867"/>
    <property type="match status" value="1"/>
</dbReference>
<name>A0A511YJG3_9FLAO</name>
<comment type="caution">
    <text evidence="2">The sequence shown here is derived from an EMBL/GenBank/DDBJ whole genome shotgun (WGS) entry which is preliminary data.</text>
</comment>
<dbReference type="InterPro" id="IPR008030">
    <property type="entry name" value="NmrA-like"/>
</dbReference>
<reference evidence="2 3" key="1">
    <citation type="submission" date="2019-07" db="EMBL/GenBank/DDBJ databases">
        <title>Whole genome shotgun sequence of Chryseobacterium hagamense NBRC 105253.</title>
        <authorList>
            <person name="Hosoyama A."/>
            <person name="Uohara A."/>
            <person name="Ohji S."/>
            <person name="Ichikawa N."/>
        </authorList>
    </citation>
    <scope>NUCLEOTIDE SEQUENCE [LARGE SCALE GENOMIC DNA]</scope>
    <source>
        <strain evidence="2 3">NBRC 105253</strain>
    </source>
</reference>
<dbReference type="Pfam" id="PF05368">
    <property type="entry name" value="NmrA"/>
    <property type="match status" value="1"/>
</dbReference>
<evidence type="ECO:0000259" key="1">
    <source>
        <dbReference type="Pfam" id="PF05368"/>
    </source>
</evidence>
<dbReference type="EMBL" id="BJYJ01000003">
    <property type="protein sequence ID" value="GEN75342.1"/>
    <property type="molecule type" value="Genomic_DNA"/>
</dbReference>
<dbReference type="InterPro" id="IPR036291">
    <property type="entry name" value="NAD(P)-bd_dom_sf"/>
</dbReference>
<evidence type="ECO:0000313" key="2">
    <source>
        <dbReference type="EMBL" id="GEN75342.1"/>
    </source>
</evidence>
<accession>A0A511YJG3</accession>
<dbReference type="InterPro" id="IPR051207">
    <property type="entry name" value="ComplexI_NDUFA9_subunit"/>
</dbReference>
<dbReference type="AlphaFoldDB" id="A0A511YJG3"/>
<proteinExistence type="predicted"/>
<dbReference type="GO" id="GO:0044877">
    <property type="term" value="F:protein-containing complex binding"/>
    <property type="evidence" value="ECO:0007669"/>
    <property type="project" value="TreeGrafter"/>
</dbReference>
<dbReference type="RefSeq" id="WP_146940295.1">
    <property type="nucleotide sequence ID" value="NZ_BJYJ01000003.1"/>
</dbReference>
<feature type="domain" description="NmrA-like" evidence="1">
    <location>
        <begin position="2"/>
        <end position="149"/>
    </location>
</feature>
<keyword evidence="3" id="KW-1185">Reference proteome</keyword>